<sequence>MFAIHYYENRVYVFNHASNIVPSAQENVRIKGRNAKVLHVDQIGDQKYAVTVEFEKIVEKRSTDPRDYKKKKR</sequence>
<dbReference type="EMBL" id="CP129118">
    <property type="protein sequence ID" value="WOV86789.1"/>
    <property type="molecule type" value="Genomic_DNA"/>
</dbReference>
<evidence type="ECO:0000313" key="1">
    <source>
        <dbReference type="EMBL" id="WOV86789.1"/>
    </source>
</evidence>
<proteinExistence type="predicted"/>
<gene>
    <name evidence="1" type="ORF">QWT69_13030</name>
</gene>
<protein>
    <submittedName>
        <fullName evidence="1">Uncharacterized protein</fullName>
    </submittedName>
</protein>
<evidence type="ECO:0000313" key="2">
    <source>
        <dbReference type="Proteomes" id="UP001303902"/>
    </source>
</evidence>
<dbReference type="RefSeq" id="WP_317966299.1">
    <property type="nucleotide sequence ID" value="NZ_CP129118.1"/>
</dbReference>
<dbReference type="Proteomes" id="UP001303902">
    <property type="component" value="Chromosome"/>
</dbReference>
<reference evidence="1 2" key="1">
    <citation type="submission" date="2023-06" db="EMBL/GenBank/DDBJ databases">
        <title>Sporosarcina sp. nov., isolated from Korean tranditional fermented seafood 'Jeotgal'.</title>
        <authorList>
            <person name="Yang A.I."/>
            <person name="Shin N.-R."/>
        </authorList>
    </citation>
    <scope>NUCLEOTIDE SEQUENCE [LARGE SCALE GENOMIC DNA]</scope>
    <source>
        <strain evidence="1 2">T2O-4</strain>
    </source>
</reference>
<accession>A0ABZ0L3N1</accession>
<keyword evidence="2" id="KW-1185">Reference proteome</keyword>
<organism evidence="1 2">
    <name type="scientific">Sporosarcina oncorhynchi</name>
    <dbReference type="NCBI Taxonomy" id="3056444"/>
    <lineage>
        <taxon>Bacteria</taxon>
        <taxon>Bacillati</taxon>
        <taxon>Bacillota</taxon>
        <taxon>Bacilli</taxon>
        <taxon>Bacillales</taxon>
        <taxon>Caryophanaceae</taxon>
        <taxon>Sporosarcina</taxon>
    </lineage>
</organism>
<name>A0ABZ0L3N1_9BACL</name>